<dbReference type="PANTHER" id="PTHR30345">
    <property type="entry name" value="RIBOSE-5-PHOSPHATE ISOMERASE B"/>
    <property type="match status" value="1"/>
</dbReference>
<dbReference type="STRING" id="371602.SAMN04487984_1268"/>
<reference evidence="5" key="1">
    <citation type="submission" date="2017-04" db="EMBL/GenBank/DDBJ databases">
        <authorList>
            <person name="Varghese N."/>
            <person name="Submissions S."/>
        </authorList>
    </citation>
    <scope>NUCLEOTIDE SEQUENCE [LARGE SCALE GENOMIC DNA]</scope>
    <source>
        <strain evidence="5">DSM 21500</strain>
    </source>
</reference>
<dbReference type="Gene3D" id="3.40.1400.10">
    <property type="entry name" value="Sugar-phosphate isomerase, RpiB/LacA/LacB"/>
    <property type="match status" value="1"/>
</dbReference>
<dbReference type="GO" id="GO:0009052">
    <property type="term" value="P:pentose-phosphate shunt, non-oxidative branch"/>
    <property type="evidence" value="ECO:0007669"/>
    <property type="project" value="TreeGrafter"/>
</dbReference>
<dbReference type="RefSeq" id="WP_084099378.1">
    <property type="nucleotide sequence ID" value="NZ_FWXK01000007.1"/>
</dbReference>
<accession>A0A1W1ZD68</accession>
<dbReference type="AlphaFoldDB" id="A0A1W1ZD68"/>
<gene>
    <name evidence="4" type="ORF">SAMN04487984_1268</name>
</gene>
<evidence type="ECO:0000256" key="2">
    <source>
        <dbReference type="ARBA" id="ARBA00022736"/>
    </source>
</evidence>
<dbReference type="OrthoDB" id="1778624at2"/>
<dbReference type="PANTHER" id="PTHR30345:SF0">
    <property type="entry name" value="DNA DAMAGE-REPAIR_TOLERATION PROTEIN DRT102"/>
    <property type="match status" value="1"/>
</dbReference>
<evidence type="ECO:0000313" key="5">
    <source>
        <dbReference type="Proteomes" id="UP000243884"/>
    </source>
</evidence>
<evidence type="ECO:0000313" key="4">
    <source>
        <dbReference type="EMBL" id="SMC46101.1"/>
    </source>
</evidence>
<dbReference type="GO" id="GO:0004751">
    <property type="term" value="F:ribose-5-phosphate isomerase activity"/>
    <property type="evidence" value="ECO:0007669"/>
    <property type="project" value="TreeGrafter"/>
</dbReference>
<dbReference type="NCBIfam" id="NF006381">
    <property type="entry name" value="PRK08622.1"/>
    <property type="match status" value="1"/>
</dbReference>
<dbReference type="NCBIfam" id="TIGR00689">
    <property type="entry name" value="rpiB_lacA_lacB"/>
    <property type="match status" value="1"/>
</dbReference>
<evidence type="ECO:0000256" key="1">
    <source>
        <dbReference type="ARBA" id="ARBA00008754"/>
    </source>
</evidence>
<dbReference type="PIRSF" id="PIRSF005384">
    <property type="entry name" value="RpiB_LacA_B"/>
    <property type="match status" value="1"/>
</dbReference>
<dbReference type="Pfam" id="PF02502">
    <property type="entry name" value="LacAB_rpiB"/>
    <property type="match status" value="1"/>
</dbReference>
<name>A0A1W1ZD68_9LACT</name>
<dbReference type="InterPro" id="IPR036569">
    <property type="entry name" value="RpiB_LacA_LacB_sf"/>
</dbReference>
<dbReference type="SUPFAM" id="SSF89623">
    <property type="entry name" value="Ribose/Galactose isomerase RpiB/AlsB"/>
    <property type="match status" value="1"/>
</dbReference>
<sequence>MKIAIGCDHIVTDIKIAVADHLREEGHDVIDVGTYGFVRTHYPIFGKKVGEAVAKGEADLGVVICGTGIGISNAANKVPGVRAALVRDMTSALYAKRELNANVIGFGGKITGEFLIKDIVDAFLKEEYQPSPENEKLIEKINAIEETYTTKEFNDNLFDEEVKKWDEGYYHD</sequence>
<dbReference type="NCBIfam" id="NF004051">
    <property type="entry name" value="PRK05571.1"/>
    <property type="match status" value="1"/>
</dbReference>
<evidence type="ECO:0000256" key="3">
    <source>
        <dbReference type="ARBA" id="ARBA00023235"/>
    </source>
</evidence>
<dbReference type="EMBL" id="FWXK01000007">
    <property type="protein sequence ID" value="SMC46101.1"/>
    <property type="molecule type" value="Genomic_DNA"/>
</dbReference>
<dbReference type="Proteomes" id="UP000243884">
    <property type="component" value="Unassembled WGS sequence"/>
</dbReference>
<protein>
    <submittedName>
        <fullName evidence="4">Galactose-6-phosphate isomerase lacB subunit</fullName>
    </submittedName>
</protein>
<comment type="similarity">
    <text evidence="1">Belongs to the LacAB/RpiB family.</text>
</comment>
<keyword evidence="2" id="KW-0423">Lactose metabolism</keyword>
<dbReference type="GO" id="GO:0005988">
    <property type="term" value="P:lactose metabolic process"/>
    <property type="evidence" value="ECO:0007669"/>
    <property type="project" value="UniProtKB-KW"/>
</dbReference>
<keyword evidence="3 4" id="KW-0413">Isomerase</keyword>
<dbReference type="GO" id="GO:0019316">
    <property type="term" value="P:D-allose catabolic process"/>
    <property type="evidence" value="ECO:0007669"/>
    <property type="project" value="TreeGrafter"/>
</dbReference>
<organism evidence="4 5">
    <name type="scientific">Aerococcus suis</name>
    <dbReference type="NCBI Taxonomy" id="371602"/>
    <lineage>
        <taxon>Bacteria</taxon>
        <taxon>Bacillati</taxon>
        <taxon>Bacillota</taxon>
        <taxon>Bacilli</taxon>
        <taxon>Lactobacillales</taxon>
        <taxon>Aerococcaceae</taxon>
        <taxon>Aerococcus</taxon>
    </lineage>
</organism>
<proteinExistence type="inferred from homology"/>
<dbReference type="InterPro" id="IPR003500">
    <property type="entry name" value="RpiB_LacA_LacB"/>
</dbReference>
<keyword evidence="5" id="KW-1185">Reference proteome</keyword>